<reference evidence="1 9" key="4">
    <citation type="submission" date="2019-01" db="EMBL/GenBank/DDBJ databases">
        <title>Comparative genomic analysis of Brevibacterium aurantiacum sheds light on its evolution and its adaptation to smear-ripened cheeses.</title>
        <authorList>
            <person name="Moineau S."/>
        </authorList>
    </citation>
    <scope>NUCLEOTIDE SEQUENCE [LARGE SCALE GENOMIC DNA]</scope>
    <source>
        <strain evidence="1 9">SMQ-1420</strain>
    </source>
</reference>
<reference evidence="6 7" key="1">
    <citation type="journal article" date="2017" name="Elife">
        <title>Extensive horizontal gene transfer in cheese-associated bacteria.</title>
        <authorList>
            <person name="Bonham K.S."/>
            <person name="Wolfe B.E."/>
            <person name="Dutton R.J."/>
        </authorList>
    </citation>
    <scope>NUCLEOTIDE SEQUENCE [LARGE SCALE GENOMIC DNA]</scope>
    <source>
        <strain evidence="4 6">947_7</strain>
        <strain evidence="3 8">962_8</strain>
        <strain evidence="2 7">JB5</strain>
    </source>
</reference>
<dbReference type="Proteomes" id="UP000297736">
    <property type="component" value="Unassembled WGS sequence"/>
</dbReference>
<sequence length="68" mass="7085">MEADEIGHGAASGRELGSRDFDVRAGLVEVLGRVVAEVQSGLRRGGDDEGAAAGLRLASFQNLRFTVA</sequence>
<dbReference type="Proteomes" id="UP000218377">
    <property type="component" value="Unassembled WGS sequence"/>
</dbReference>
<evidence type="ECO:0000313" key="1">
    <source>
        <dbReference type="EMBL" id="AZT95643.1"/>
    </source>
</evidence>
<evidence type="ECO:0000313" key="2">
    <source>
        <dbReference type="EMBL" id="PCC18281.1"/>
    </source>
</evidence>
<dbReference type="EMBL" id="CP025334">
    <property type="protein sequence ID" value="AZT95643.1"/>
    <property type="molecule type" value="Genomic_DNA"/>
</dbReference>
<dbReference type="Proteomes" id="UP000217564">
    <property type="component" value="Unassembled WGS sequence"/>
</dbReference>
<name>A0A2A3YWX4_BREAU</name>
<dbReference type="AlphaFoldDB" id="A0A2A3YWX4"/>
<evidence type="ECO:0000313" key="8">
    <source>
        <dbReference type="Proteomes" id="UP000218620"/>
    </source>
</evidence>
<evidence type="ECO:0000313" key="7">
    <source>
        <dbReference type="Proteomes" id="UP000218377"/>
    </source>
</evidence>
<dbReference type="Proteomes" id="UP000282731">
    <property type="component" value="Chromosome"/>
</dbReference>
<reference evidence="5 10" key="3">
    <citation type="submission" date="2018-10" db="EMBL/GenBank/DDBJ databases">
        <title>Brevibacterium genomes from Austrain hard cheese rinds.</title>
        <authorList>
            <person name="Anast J.M."/>
            <person name="Dzieciol M."/>
            <person name="Schultz D.L."/>
            <person name="Mann E."/>
            <person name="Wagner M."/>
            <person name="Schmitz-Esser S."/>
        </authorList>
    </citation>
    <scope>NUCLEOTIDE SEQUENCE [LARGE SCALE GENOMIC DNA]</scope>
    <source>
        <strain evidence="5 10">L261</strain>
    </source>
</reference>
<dbReference type="EMBL" id="NRGP01000002">
    <property type="protein sequence ID" value="PCC48276.1"/>
    <property type="molecule type" value="Genomic_DNA"/>
</dbReference>
<gene>
    <name evidence="4" type="ORF">CIK64_00815</name>
    <name evidence="3" type="ORF">CIK65_03925</name>
    <name evidence="2" type="ORF">CIK79_08270</name>
    <name evidence="1" type="ORF">CXR27_00480</name>
    <name evidence="5" type="ORF">EB834_13005</name>
</gene>
<dbReference type="Proteomes" id="UP000218620">
    <property type="component" value="Unassembled WGS sequence"/>
</dbReference>
<organism evidence="3 8">
    <name type="scientific">Brevibacterium aurantiacum</name>
    <dbReference type="NCBI Taxonomy" id="273384"/>
    <lineage>
        <taxon>Bacteria</taxon>
        <taxon>Bacillati</taxon>
        <taxon>Actinomycetota</taxon>
        <taxon>Actinomycetes</taxon>
        <taxon>Micrococcales</taxon>
        <taxon>Brevibacteriaceae</taxon>
        <taxon>Brevibacterium</taxon>
    </lineage>
</organism>
<dbReference type="EMBL" id="RHFF01000012">
    <property type="protein sequence ID" value="TGD38085.1"/>
    <property type="molecule type" value="Genomic_DNA"/>
</dbReference>
<dbReference type="EMBL" id="NRGQ01000005">
    <property type="protein sequence ID" value="PCC43758.1"/>
    <property type="molecule type" value="Genomic_DNA"/>
</dbReference>
<dbReference type="RefSeq" id="WP_069599157.1">
    <property type="nucleotide sequence ID" value="NZ_CP017150.1"/>
</dbReference>
<proteinExistence type="predicted"/>
<evidence type="ECO:0000313" key="5">
    <source>
        <dbReference type="EMBL" id="TGD38085.1"/>
    </source>
</evidence>
<evidence type="ECO:0000313" key="10">
    <source>
        <dbReference type="Proteomes" id="UP000297736"/>
    </source>
</evidence>
<dbReference type="EMBL" id="NRGX01000001">
    <property type="protein sequence ID" value="PCC18281.1"/>
    <property type="molecule type" value="Genomic_DNA"/>
</dbReference>
<evidence type="ECO:0000313" key="6">
    <source>
        <dbReference type="Proteomes" id="UP000217564"/>
    </source>
</evidence>
<reference evidence="1 9" key="2">
    <citation type="submission" date="2017-12" db="EMBL/GenBank/DDBJ databases">
        <authorList>
            <person name="Levesque S."/>
        </authorList>
    </citation>
    <scope>NUCLEOTIDE SEQUENCE [LARGE SCALE GENOMIC DNA]</scope>
    <source>
        <strain evidence="1 9">SMQ-1420</strain>
    </source>
</reference>
<evidence type="ECO:0000313" key="3">
    <source>
        <dbReference type="EMBL" id="PCC43758.1"/>
    </source>
</evidence>
<evidence type="ECO:0000313" key="4">
    <source>
        <dbReference type="EMBL" id="PCC48276.1"/>
    </source>
</evidence>
<protein>
    <submittedName>
        <fullName evidence="3">Uncharacterized protein</fullName>
    </submittedName>
</protein>
<accession>A0A2A3YWX4</accession>
<evidence type="ECO:0000313" key="9">
    <source>
        <dbReference type="Proteomes" id="UP000282731"/>
    </source>
</evidence>